<evidence type="ECO:0000313" key="1">
    <source>
        <dbReference type="EMBL" id="KAG8508409.1"/>
    </source>
</evidence>
<keyword evidence="1" id="KW-0689">Ribosomal protein</keyword>
<feature type="non-terminal residue" evidence="1">
    <location>
        <position position="110"/>
    </location>
</feature>
<dbReference type="Gene3D" id="3.40.50.10490">
    <property type="entry name" value="Glucose-6-phosphate isomerase like protein, domain 1"/>
    <property type="match status" value="1"/>
</dbReference>
<dbReference type="GO" id="GO:0005840">
    <property type="term" value="C:ribosome"/>
    <property type="evidence" value="ECO:0007669"/>
    <property type="project" value="UniProtKB-KW"/>
</dbReference>
<gene>
    <name evidence="1" type="ORF">J0S82_010688</name>
</gene>
<protein>
    <submittedName>
        <fullName evidence="1">40S ribosomal protein SA</fullName>
    </submittedName>
</protein>
<name>A0A8J5ZRK8_GALPY</name>
<dbReference type="Proteomes" id="UP000700334">
    <property type="component" value="Unassembled WGS sequence"/>
</dbReference>
<organism evidence="1 2">
    <name type="scientific">Galemys pyrenaicus</name>
    <name type="common">Iberian desman</name>
    <name type="synonym">Pyrenean desman</name>
    <dbReference type="NCBI Taxonomy" id="202257"/>
    <lineage>
        <taxon>Eukaryota</taxon>
        <taxon>Metazoa</taxon>
        <taxon>Chordata</taxon>
        <taxon>Craniata</taxon>
        <taxon>Vertebrata</taxon>
        <taxon>Euteleostomi</taxon>
        <taxon>Mammalia</taxon>
        <taxon>Eutheria</taxon>
        <taxon>Laurasiatheria</taxon>
        <taxon>Eulipotyphla</taxon>
        <taxon>Talpidae</taxon>
        <taxon>Galemys</taxon>
    </lineage>
</organism>
<keyword evidence="1" id="KW-0687">Ribonucleoprotein</keyword>
<evidence type="ECO:0000313" key="2">
    <source>
        <dbReference type="Proteomes" id="UP000700334"/>
    </source>
</evidence>
<dbReference type="InterPro" id="IPR023591">
    <property type="entry name" value="Ribosomal_uS2_flav_dom_sf"/>
</dbReference>
<dbReference type="AlphaFoldDB" id="A0A8J5ZRK8"/>
<dbReference type="OrthoDB" id="9928405at2759"/>
<reference evidence="1" key="1">
    <citation type="journal article" date="2021" name="Evol. Appl.">
        <title>The genome of the Pyrenean desman and the effects of bottlenecks and inbreeding on the genomic landscape of an endangered species.</title>
        <authorList>
            <person name="Escoda L."/>
            <person name="Castresana J."/>
        </authorList>
    </citation>
    <scope>NUCLEOTIDE SEQUENCE</scope>
    <source>
        <strain evidence="1">IBE-C5619</strain>
    </source>
</reference>
<sequence>TAALAGLKKKEVTILPSLAAGTHLGATNLDFQVEQYIYKRKCDGTYIEARAVLPLKLAELSVTLPETLVSKLCCALSLSLEPFTWLPISVLEASMTGSRQLSRSQDFPGC</sequence>
<proteinExistence type="predicted"/>
<accession>A0A8J5ZRK8</accession>
<dbReference type="EMBL" id="JAGFMF010012024">
    <property type="protein sequence ID" value="KAG8508409.1"/>
    <property type="molecule type" value="Genomic_DNA"/>
</dbReference>
<dbReference type="SUPFAM" id="SSF52313">
    <property type="entry name" value="Ribosomal protein S2"/>
    <property type="match status" value="1"/>
</dbReference>
<keyword evidence="2" id="KW-1185">Reference proteome</keyword>
<comment type="caution">
    <text evidence="1">The sequence shown here is derived from an EMBL/GenBank/DDBJ whole genome shotgun (WGS) entry which is preliminary data.</text>
</comment>